<dbReference type="SUPFAM" id="SSF54523">
    <property type="entry name" value="Pili subunits"/>
    <property type="match status" value="1"/>
</dbReference>
<dbReference type="RefSeq" id="WP_067662706.1">
    <property type="nucleotide sequence ID" value="NZ_FQXG01000006.1"/>
</dbReference>
<dbReference type="OrthoDB" id="5902365at2"/>
<protein>
    <submittedName>
        <fullName evidence="2">MSHA pilin protein MshA</fullName>
    </submittedName>
</protein>
<dbReference type="InterPro" id="IPR045584">
    <property type="entry name" value="Pilin-like"/>
</dbReference>
<dbReference type="Pfam" id="PF07963">
    <property type="entry name" value="N_methyl"/>
    <property type="match status" value="1"/>
</dbReference>
<feature type="transmembrane region" description="Helical" evidence="1">
    <location>
        <begin position="7"/>
        <end position="28"/>
    </location>
</feature>
<evidence type="ECO:0000256" key="1">
    <source>
        <dbReference type="SAM" id="Phobius"/>
    </source>
</evidence>
<keyword evidence="1" id="KW-0472">Membrane</keyword>
<accession>A0A1M5Y0X2</accession>
<dbReference type="Gene3D" id="3.30.700.10">
    <property type="entry name" value="Glycoprotein, Type 4 Pilin"/>
    <property type="match status" value="1"/>
</dbReference>
<dbReference type="STRING" id="299255.SAMN02745129_3876"/>
<organism evidence="2 3">
    <name type="scientific">Ferrimonas marina</name>
    <dbReference type="NCBI Taxonomy" id="299255"/>
    <lineage>
        <taxon>Bacteria</taxon>
        <taxon>Pseudomonadati</taxon>
        <taxon>Pseudomonadota</taxon>
        <taxon>Gammaproteobacteria</taxon>
        <taxon>Alteromonadales</taxon>
        <taxon>Ferrimonadaceae</taxon>
        <taxon>Ferrimonas</taxon>
    </lineage>
</organism>
<keyword evidence="1" id="KW-0812">Transmembrane</keyword>
<dbReference type="Proteomes" id="UP000184268">
    <property type="component" value="Unassembled WGS sequence"/>
</dbReference>
<gene>
    <name evidence="2" type="ORF">SAMN02745129_3876</name>
</gene>
<dbReference type="NCBIfam" id="TIGR02532">
    <property type="entry name" value="IV_pilin_GFxxxE"/>
    <property type="match status" value="1"/>
</dbReference>
<keyword evidence="3" id="KW-1185">Reference proteome</keyword>
<dbReference type="InterPro" id="IPR012902">
    <property type="entry name" value="N_methyl_site"/>
</dbReference>
<reference evidence="3" key="1">
    <citation type="submission" date="2016-11" db="EMBL/GenBank/DDBJ databases">
        <authorList>
            <person name="Varghese N."/>
            <person name="Submissions S."/>
        </authorList>
    </citation>
    <scope>NUCLEOTIDE SEQUENCE [LARGE SCALE GENOMIC DNA]</scope>
    <source>
        <strain evidence="3">DSM 16917</strain>
    </source>
</reference>
<proteinExistence type="predicted"/>
<name>A0A1M5Y0X2_9GAMM</name>
<evidence type="ECO:0000313" key="2">
    <source>
        <dbReference type="EMBL" id="SHI05589.1"/>
    </source>
</evidence>
<dbReference type="AlphaFoldDB" id="A0A1M5Y0X2"/>
<keyword evidence="1" id="KW-1133">Transmembrane helix</keyword>
<evidence type="ECO:0000313" key="3">
    <source>
        <dbReference type="Proteomes" id="UP000184268"/>
    </source>
</evidence>
<dbReference type="EMBL" id="FQXG01000006">
    <property type="protein sequence ID" value="SHI05589.1"/>
    <property type="molecule type" value="Genomic_DNA"/>
</dbReference>
<sequence length="163" mass="17091">MKKQQGGFTLIELVVVIVILGILSVYAAPKFINIQSDARIATLRGAEGAIKGANALVYSKAAIGGVEGAADDTVTIDGVDTKIAYGYVQEDYASIANILDADIEQLTATTDVAAAEWGIYVDTTASNLKVVPKGFSAGQACHLIYVEATNTTRPDYSILATDC</sequence>